<dbReference type="RefSeq" id="XP_017027841.1">
    <property type="nucleotide sequence ID" value="XM_017172352.3"/>
</dbReference>
<feature type="region of interest" description="Disordered" evidence="1">
    <location>
        <begin position="78"/>
        <end position="99"/>
    </location>
</feature>
<evidence type="ECO:0000313" key="4">
    <source>
        <dbReference type="RefSeq" id="XP_017027841.1"/>
    </source>
</evidence>
<feature type="transmembrane region" description="Helical" evidence="2">
    <location>
        <begin position="7"/>
        <end position="27"/>
    </location>
</feature>
<dbReference type="AlphaFoldDB" id="A0A6P4IXY9"/>
<reference evidence="3" key="1">
    <citation type="submission" date="2025-05" db="UniProtKB">
        <authorList>
            <consortium name="RefSeq"/>
        </authorList>
    </citation>
    <scope>NUCLEOTIDE SEQUENCE [LARGE SCALE GENOMIC DNA]</scope>
    <source>
        <strain evidence="3">14028-0561.14</strain>
    </source>
</reference>
<keyword evidence="3" id="KW-1185">Reference proteome</keyword>
<reference evidence="4" key="2">
    <citation type="submission" date="2025-08" db="UniProtKB">
        <authorList>
            <consortium name="RefSeq"/>
        </authorList>
    </citation>
    <scope>IDENTIFICATION</scope>
    <source>
        <strain evidence="4">14028-0561.14</strain>
        <tissue evidence="4">Whole fly</tissue>
    </source>
</reference>
<dbReference type="GeneID" id="108078460"/>
<protein>
    <submittedName>
        <fullName evidence="4">Uncharacterized protein</fullName>
    </submittedName>
</protein>
<evidence type="ECO:0000256" key="1">
    <source>
        <dbReference type="SAM" id="MobiDB-lite"/>
    </source>
</evidence>
<keyword evidence="2" id="KW-0812">Transmembrane</keyword>
<sequence length="123" mass="13785">MFVNAIYGVLEAISYGVYTFVATIWHIEEALINLMMSTFLLVLSLACHPIMVIPMILFCAYVLRNFWYRRAMKYKIDDKEGGDGGPMAGIRNTPRTPRLSIPSYRSFAAKLAEAGANDTAVQN</sequence>
<keyword evidence="2" id="KW-0472">Membrane</keyword>
<dbReference type="Proteomes" id="UP001652661">
    <property type="component" value="Chromosome 2R"/>
</dbReference>
<proteinExistence type="predicted"/>
<name>A0A6P4IXY9_DROKI</name>
<organism evidence="3 4">
    <name type="scientific">Drosophila kikkawai</name>
    <name type="common">Fruit fly</name>
    <dbReference type="NCBI Taxonomy" id="30033"/>
    <lineage>
        <taxon>Eukaryota</taxon>
        <taxon>Metazoa</taxon>
        <taxon>Ecdysozoa</taxon>
        <taxon>Arthropoda</taxon>
        <taxon>Hexapoda</taxon>
        <taxon>Insecta</taxon>
        <taxon>Pterygota</taxon>
        <taxon>Neoptera</taxon>
        <taxon>Endopterygota</taxon>
        <taxon>Diptera</taxon>
        <taxon>Brachycera</taxon>
        <taxon>Muscomorpha</taxon>
        <taxon>Ephydroidea</taxon>
        <taxon>Drosophilidae</taxon>
        <taxon>Drosophila</taxon>
        <taxon>Sophophora</taxon>
    </lineage>
</organism>
<evidence type="ECO:0000313" key="3">
    <source>
        <dbReference type="Proteomes" id="UP001652661"/>
    </source>
</evidence>
<keyword evidence="2" id="KW-1133">Transmembrane helix</keyword>
<evidence type="ECO:0000256" key="2">
    <source>
        <dbReference type="SAM" id="Phobius"/>
    </source>
</evidence>
<feature type="transmembrane region" description="Helical" evidence="2">
    <location>
        <begin position="39"/>
        <end position="63"/>
    </location>
</feature>
<accession>A0A6P4IXY9</accession>
<dbReference type="OrthoDB" id="7843627at2759"/>
<gene>
    <name evidence="4" type="primary">LOC108078460</name>
</gene>